<dbReference type="RefSeq" id="WP_143086749.1">
    <property type="nucleotide sequence ID" value="NZ_FOFT01000006.1"/>
</dbReference>
<name>A0A1H9RSE9_9PSEU</name>
<dbReference type="EMBL" id="FOFT01000006">
    <property type="protein sequence ID" value="SER75636.1"/>
    <property type="molecule type" value="Genomic_DNA"/>
</dbReference>
<dbReference type="Proteomes" id="UP000199028">
    <property type="component" value="Unassembled WGS sequence"/>
</dbReference>
<dbReference type="OrthoDB" id="185939at2"/>
<dbReference type="AlphaFoldDB" id="A0A1H9RSE9"/>
<reference evidence="2" key="1">
    <citation type="submission" date="2016-10" db="EMBL/GenBank/DDBJ databases">
        <authorList>
            <person name="Varghese N."/>
            <person name="Submissions S."/>
        </authorList>
    </citation>
    <scope>NUCLEOTIDE SEQUENCE [LARGE SCALE GENOMIC DNA]</scope>
    <source>
        <strain evidence="2">CGMCC 4.578</strain>
    </source>
</reference>
<organism evidence="1 2">
    <name type="scientific">Lentzea flaviverrucosa</name>
    <dbReference type="NCBI Taxonomy" id="200379"/>
    <lineage>
        <taxon>Bacteria</taxon>
        <taxon>Bacillati</taxon>
        <taxon>Actinomycetota</taxon>
        <taxon>Actinomycetes</taxon>
        <taxon>Pseudonocardiales</taxon>
        <taxon>Pseudonocardiaceae</taxon>
        <taxon>Lentzea</taxon>
    </lineage>
</organism>
<gene>
    <name evidence="1" type="ORF">SAMN05216195_106375</name>
</gene>
<accession>A0A1H9RSE9</accession>
<evidence type="ECO:0000313" key="2">
    <source>
        <dbReference type="Proteomes" id="UP000199028"/>
    </source>
</evidence>
<sequence>MSALVVPLARDLVLLPLFDAPDSGQVADWSSRGPVALVDAEHFGGTGSQRTQVRDQGRSVLKPLVREEDDPVPDVSPISQSLWWLGGVTGEHHDEFEAVGLGRHRDTADWVTSAG</sequence>
<protein>
    <submittedName>
        <fullName evidence="1">Uncharacterized protein</fullName>
    </submittedName>
</protein>
<evidence type="ECO:0000313" key="1">
    <source>
        <dbReference type="EMBL" id="SER75636.1"/>
    </source>
</evidence>
<proteinExistence type="predicted"/>
<keyword evidence="2" id="KW-1185">Reference proteome</keyword>